<feature type="transmembrane region" description="Helical" evidence="1">
    <location>
        <begin position="20"/>
        <end position="42"/>
    </location>
</feature>
<feature type="transmembrane region" description="Helical" evidence="1">
    <location>
        <begin position="100"/>
        <end position="130"/>
    </location>
</feature>
<reference evidence="3" key="1">
    <citation type="submission" date="2003-08" db="EMBL/GenBank/DDBJ databases">
        <authorList>
            <person name="Birren B."/>
            <person name="Nusbaum C."/>
            <person name="Abebe A."/>
            <person name="Abouelleil A."/>
            <person name="Adekoya E."/>
            <person name="Ait-zahra M."/>
            <person name="Allen N."/>
            <person name="Allen T."/>
            <person name="An P."/>
            <person name="Anderson M."/>
            <person name="Anderson S."/>
            <person name="Arachchi H."/>
            <person name="Armbruster J."/>
            <person name="Bachantsang P."/>
            <person name="Baldwin J."/>
            <person name="Barry A."/>
            <person name="Bayul T."/>
            <person name="Blitshsteyn B."/>
            <person name="Bloom T."/>
            <person name="Blye J."/>
            <person name="Boguslavskiy L."/>
            <person name="Borowsky M."/>
            <person name="Boukhgalter B."/>
            <person name="Brunache A."/>
            <person name="Butler J."/>
            <person name="Calixte N."/>
            <person name="Calvo S."/>
            <person name="Camarata J."/>
            <person name="Campo K."/>
            <person name="Chang J."/>
            <person name="Cheshatsang Y."/>
            <person name="Citroen M."/>
            <person name="Collymore A."/>
            <person name="Considine T."/>
            <person name="Cook A."/>
            <person name="Cooke P."/>
            <person name="Corum B."/>
            <person name="Cuomo C."/>
            <person name="David R."/>
            <person name="Dawoe T."/>
            <person name="Degray S."/>
            <person name="Dodge S."/>
            <person name="Dooley K."/>
            <person name="Dorje P."/>
            <person name="Dorjee K."/>
            <person name="Dorris L."/>
            <person name="Duffey N."/>
            <person name="Dupes A."/>
            <person name="Elkins T."/>
            <person name="Engels R."/>
            <person name="Erickson J."/>
            <person name="Farina A."/>
            <person name="Faro S."/>
            <person name="Ferreira P."/>
            <person name="Fischer H."/>
            <person name="Fitzgerald M."/>
            <person name="Foley K."/>
            <person name="Gage D."/>
            <person name="Galagan J."/>
            <person name="Gearin G."/>
            <person name="Gnerre S."/>
            <person name="Gnirke A."/>
            <person name="Goyette A."/>
            <person name="Graham J."/>
            <person name="Grandbois E."/>
            <person name="Gyaltsen K."/>
            <person name="Hafez N."/>
            <person name="Hagopian D."/>
            <person name="Hagos B."/>
            <person name="Hall J."/>
            <person name="Hatcher B."/>
            <person name="Heller A."/>
            <person name="Higgins H."/>
            <person name="Honan T."/>
            <person name="Horn A."/>
            <person name="Houde N."/>
            <person name="Hughes L."/>
            <person name="Hulme W."/>
            <person name="Husby E."/>
            <person name="Iliev I."/>
            <person name="Jaffe D."/>
            <person name="Jones C."/>
            <person name="Kamal M."/>
            <person name="Kamat A."/>
            <person name="Kamvysselis M."/>
            <person name="Karlsson E."/>
            <person name="Kells C."/>
            <person name="Kieu A."/>
            <person name="Kisner P."/>
            <person name="Kodira C."/>
            <person name="Kulbokas E."/>
            <person name="Labutti K."/>
            <person name="Lama D."/>
            <person name="Landers T."/>
            <person name="Leger J."/>
            <person name="Levine S."/>
            <person name="Lewis D."/>
            <person name="Lewis T."/>
            <person name="Lindblad-toh K."/>
            <person name="Liu X."/>
            <person name="Lokyitsang T."/>
            <person name="Lokyitsang Y."/>
            <person name="Lucien O."/>
            <person name="Lui A."/>
            <person name="Ma L.J."/>
            <person name="Mabbitt R."/>
            <person name="Macdonald J."/>
            <person name="Maclean C."/>
            <person name="Major J."/>
            <person name="Manning J."/>
            <person name="Marabella R."/>
            <person name="Maru K."/>
            <person name="Matthews C."/>
            <person name="Mauceli E."/>
            <person name="Mccarthy M."/>
            <person name="Mcdonough S."/>
            <person name="Mcghee T."/>
            <person name="Meldrim J."/>
            <person name="Meneus L."/>
            <person name="Mesirov J."/>
            <person name="Mihalev A."/>
            <person name="Mihova T."/>
            <person name="Mikkelsen T."/>
            <person name="Mlenga V."/>
            <person name="Moru K."/>
            <person name="Mozes J."/>
            <person name="Mulrain L."/>
            <person name="Munson G."/>
            <person name="Naylor J."/>
            <person name="Newes C."/>
            <person name="Nguyen C."/>
            <person name="Nguyen N."/>
            <person name="Nguyen T."/>
            <person name="Nicol R."/>
            <person name="Nielsen C."/>
            <person name="Nizzari M."/>
            <person name="Norbu C."/>
            <person name="Norbu N."/>
            <person name="O'donnell P."/>
            <person name="Okoawo O."/>
            <person name="O'leary S."/>
            <person name="Omotosho B."/>
            <person name="O'neill K."/>
            <person name="Osman S."/>
            <person name="Parker S."/>
            <person name="Perrin D."/>
            <person name="Phunkhang P."/>
            <person name="Piqani B."/>
            <person name="Purcell S."/>
            <person name="Rachupka T."/>
            <person name="Ramasamy U."/>
            <person name="Rameau R."/>
            <person name="Ray V."/>
            <person name="Raymond C."/>
            <person name="Retta R."/>
            <person name="Richardson S."/>
            <person name="Rise C."/>
            <person name="Rodriguez J."/>
            <person name="Rogers J."/>
            <person name="Rogov P."/>
            <person name="Rutman M."/>
            <person name="Schupbach R."/>
            <person name="Seaman C."/>
            <person name="Settipalli S."/>
            <person name="Sharpe T."/>
            <person name="Sheridan J."/>
            <person name="Sherpa N."/>
            <person name="Shi J."/>
            <person name="Smirnov S."/>
            <person name="Smith C."/>
            <person name="Sougnez C."/>
            <person name="Spencer B."/>
            <person name="Stalker J."/>
            <person name="Stange-thomann N."/>
            <person name="Stavropoulos S."/>
            <person name="Stetson K."/>
            <person name="Stone C."/>
            <person name="Stone S."/>
            <person name="Stubbs M."/>
            <person name="Talamas J."/>
            <person name="Tchuinga P."/>
            <person name="Tenzing P."/>
            <person name="Tesfaye S."/>
            <person name="Theodore J."/>
            <person name="Thoulutsang Y."/>
            <person name="Topham K."/>
            <person name="Towey S."/>
            <person name="Tsamla T."/>
            <person name="Tsomo N."/>
            <person name="Vallee D."/>
            <person name="Vassiliev H."/>
            <person name="Venkataraman V."/>
            <person name="Vinson J."/>
            <person name="Vo A."/>
            <person name="Wade C."/>
            <person name="Wang S."/>
            <person name="Wangchuk T."/>
            <person name="Wangdi T."/>
            <person name="Whittaker C."/>
            <person name="Wilkinson J."/>
            <person name="Wu Y."/>
            <person name="Wyman D."/>
            <person name="Yadav S."/>
            <person name="Yang S."/>
            <person name="Yang X."/>
            <person name="Yeager S."/>
            <person name="Yee E."/>
            <person name="Young G."/>
            <person name="Zainoun J."/>
            <person name="Zembeck L."/>
            <person name="Zimmer A."/>
            <person name="Zody M."/>
            <person name="Lander E."/>
        </authorList>
    </citation>
    <scope>NUCLEOTIDE SEQUENCE [LARGE SCALE GENOMIC DNA]</scope>
</reference>
<feature type="transmembrane region" description="Helical" evidence="1">
    <location>
        <begin position="54"/>
        <end position="80"/>
    </location>
</feature>
<reference evidence="2" key="3">
    <citation type="submission" date="2025-09" db="UniProtKB">
        <authorList>
            <consortium name="Ensembl"/>
        </authorList>
    </citation>
    <scope>IDENTIFICATION</scope>
</reference>
<accession>H2ZCU9</accession>
<evidence type="ECO:0000256" key="1">
    <source>
        <dbReference type="SAM" id="Phobius"/>
    </source>
</evidence>
<keyword evidence="1" id="KW-0472">Membrane</keyword>
<dbReference type="InParanoid" id="H2ZCU9"/>
<sequence>TIQPTIPFTVYFKVGFSKLYIIDSVLKYITFVSLNVSYLLYYHDDIGIQNHNKIYVHFNAPFVVTVFEFVLIQSMSLPYVCNIIKFTVTRKCMCALQYSYYFFPLCTCLPIVKTYKLSVRIFVVFAYWFCMK</sequence>
<proteinExistence type="predicted"/>
<dbReference type="AlphaFoldDB" id="H2ZCU9"/>
<reference evidence="2" key="2">
    <citation type="submission" date="2025-08" db="UniProtKB">
        <authorList>
            <consortium name="Ensembl"/>
        </authorList>
    </citation>
    <scope>IDENTIFICATION</scope>
</reference>
<keyword evidence="1" id="KW-1133">Transmembrane helix</keyword>
<keyword evidence="3" id="KW-1185">Reference proteome</keyword>
<dbReference type="Ensembl" id="ENSCSAVT00000015593.1">
    <property type="protein sequence ID" value="ENSCSAVP00000015415.1"/>
    <property type="gene ID" value="ENSCSAVG00000009042.1"/>
</dbReference>
<name>H2ZCU9_CIOSA</name>
<dbReference type="Proteomes" id="UP000007875">
    <property type="component" value="Unassembled WGS sequence"/>
</dbReference>
<dbReference type="HOGENOM" id="CLU_1921788_0_0_1"/>
<evidence type="ECO:0000313" key="2">
    <source>
        <dbReference type="Ensembl" id="ENSCSAVP00000015415.1"/>
    </source>
</evidence>
<organism evidence="2 3">
    <name type="scientific">Ciona savignyi</name>
    <name type="common">Pacific transparent sea squirt</name>
    <dbReference type="NCBI Taxonomy" id="51511"/>
    <lineage>
        <taxon>Eukaryota</taxon>
        <taxon>Metazoa</taxon>
        <taxon>Chordata</taxon>
        <taxon>Tunicata</taxon>
        <taxon>Ascidiacea</taxon>
        <taxon>Phlebobranchia</taxon>
        <taxon>Cionidae</taxon>
        <taxon>Ciona</taxon>
    </lineage>
</organism>
<keyword evidence="1" id="KW-0812">Transmembrane</keyword>
<protein>
    <submittedName>
        <fullName evidence="2">Uncharacterized protein</fullName>
    </submittedName>
</protein>
<evidence type="ECO:0000313" key="3">
    <source>
        <dbReference type="Proteomes" id="UP000007875"/>
    </source>
</evidence>